<dbReference type="EMBL" id="CAACVG010005374">
    <property type="protein sequence ID" value="VEN39237.1"/>
    <property type="molecule type" value="Genomic_DNA"/>
</dbReference>
<evidence type="ECO:0000313" key="11">
    <source>
        <dbReference type="EMBL" id="VEN39237.1"/>
    </source>
</evidence>
<reference evidence="11 12" key="1">
    <citation type="submission" date="2019-01" db="EMBL/GenBank/DDBJ databases">
        <authorList>
            <person name="Sayadi A."/>
        </authorList>
    </citation>
    <scope>NUCLEOTIDE SEQUENCE [LARGE SCALE GENOMIC DNA]</scope>
</reference>
<keyword evidence="2" id="KW-0479">Metal-binding</keyword>
<dbReference type="Pfam" id="PF02892">
    <property type="entry name" value="zf-BED"/>
    <property type="match status" value="1"/>
</dbReference>
<evidence type="ECO:0000259" key="10">
    <source>
        <dbReference type="PROSITE" id="PS50808"/>
    </source>
</evidence>
<gene>
    <name evidence="11" type="ORF">CALMAC_LOCUS3848</name>
</gene>
<dbReference type="Gene3D" id="1.10.10.1070">
    <property type="entry name" value="Zinc finger, BED domain-containing"/>
    <property type="match status" value="1"/>
</dbReference>
<evidence type="ECO:0000256" key="5">
    <source>
        <dbReference type="ARBA" id="ARBA00023015"/>
    </source>
</evidence>
<keyword evidence="4" id="KW-0862">Zinc</keyword>
<dbReference type="PANTHER" id="PTHR46481">
    <property type="entry name" value="ZINC FINGER BED DOMAIN-CONTAINING PROTEIN 4"/>
    <property type="match status" value="1"/>
</dbReference>
<evidence type="ECO:0000256" key="2">
    <source>
        <dbReference type="ARBA" id="ARBA00022723"/>
    </source>
</evidence>
<dbReference type="SUPFAM" id="SSF57667">
    <property type="entry name" value="beta-beta-alpha zinc fingers"/>
    <property type="match status" value="1"/>
</dbReference>
<dbReference type="AlphaFoldDB" id="A0A653BWB5"/>
<dbReference type="InterPro" id="IPR003656">
    <property type="entry name" value="Znf_BED"/>
</dbReference>
<evidence type="ECO:0000256" key="7">
    <source>
        <dbReference type="ARBA" id="ARBA00023242"/>
    </source>
</evidence>
<keyword evidence="12" id="KW-1185">Reference proteome</keyword>
<evidence type="ECO:0000256" key="4">
    <source>
        <dbReference type="ARBA" id="ARBA00022833"/>
    </source>
</evidence>
<dbReference type="InterPro" id="IPR052035">
    <property type="entry name" value="ZnF_BED_domain_contain"/>
</dbReference>
<name>A0A653BWB5_CALMS</name>
<keyword evidence="5" id="KW-0805">Transcription regulation</keyword>
<sequence>MSTSACWKYFTKCDKSEAQCHLCPKRVKTGGGTSNLRQHLERRHPNRKSTNSSTDDSVCTCKNDTPVAEMDSSLTYTAQPTITTSIKSVQSYSSGGEKCKRLTDTVTDFIITDNMPFSVVDGRGFRSLMKFVAPLYKLPTRNTFKHHIDERYDKIAEMYKTKLNTVKSLILTTDIWTDHQMKSFLGITVHFLSDYKLVSATLGVHELNESHTADYISSKLKEILHEWNININCITAVVSDNGPNIVKAIHDTFGKNRHIPCFAHTLNLVCEKSISNTDSLLELISKIRAVVTWFKKSVTNSDSLRKQQLEKGILEGNIKKLVLDVKTRWNSTYHMCARLIEVAPYIINITFTNVNAPEMLTTIELEILKEVVTLLKPFENMIKEACAEKYITLSKVIPLLSCSVAQYTKIIPSSVIARDLKINITNEFQKRFGQIEKSFLLAAATLLDPRF</sequence>
<comment type="subcellular location">
    <subcellularLocation>
        <location evidence="1">Nucleus</location>
    </subcellularLocation>
</comment>
<keyword evidence="3 8" id="KW-0863">Zinc-finger</keyword>
<proteinExistence type="predicted"/>
<dbReference type="SMART" id="SM00614">
    <property type="entry name" value="ZnF_BED"/>
    <property type="match status" value="1"/>
</dbReference>
<dbReference type="InterPro" id="IPR012337">
    <property type="entry name" value="RNaseH-like_sf"/>
</dbReference>
<evidence type="ECO:0000256" key="3">
    <source>
        <dbReference type="ARBA" id="ARBA00022771"/>
    </source>
</evidence>
<accession>A0A653BWB5</accession>
<dbReference type="GO" id="GO:0005634">
    <property type="term" value="C:nucleus"/>
    <property type="evidence" value="ECO:0007669"/>
    <property type="project" value="UniProtKB-SubCell"/>
</dbReference>
<evidence type="ECO:0000313" key="12">
    <source>
        <dbReference type="Proteomes" id="UP000410492"/>
    </source>
</evidence>
<dbReference type="GO" id="GO:0009791">
    <property type="term" value="P:post-embryonic development"/>
    <property type="evidence" value="ECO:0007669"/>
    <property type="project" value="UniProtKB-ARBA"/>
</dbReference>
<dbReference type="SUPFAM" id="SSF53098">
    <property type="entry name" value="Ribonuclease H-like"/>
    <property type="match status" value="1"/>
</dbReference>
<keyword evidence="6" id="KW-0804">Transcription</keyword>
<evidence type="ECO:0000256" key="9">
    <source>
        <dbReference type="SAM" id="MobiDB-lite"/>
    </source>
</evidence>
<dbReference type="SUPFAM" id="SSF140996">
    <property type="entry name" value="Hermes dimerisation domain"/>
    <property type="match status" value="1"/>
</dbReference>
<dbReference type="OrthoDB" id="6620210at2759"/>
<dbReference type="InterPro" id="IPR036236">
    <property type="entry name" value="Znf_C2H2_sf"/>
</dbReference>
<organism evidence="11 12">
    <name type="scientific">Callosobruchus maculatus</name>
    <name type="common">Southern cowpea weevil</name>
    <name type="synonym">Pulse bruchid</name>
    <dbReference type="NCBI Taxonomy" id="64391"/>
    <lineage>
        <taxon>Eukaryota</taxon>
        <taxon>Metazoa</taxon>
        <taxon>Ecdysozoa</taxon>
        <taxon>Arthropoda</taxon>
        <taxon>Hexapoda</taxon>
        <taxon>Insecta</taxon>
        <taxon>Pterygota</taxon>
        <taxon>Neoptera</taxon>
        <taxon>Endopterygota</taxon>
        <taxon>Coleoptera</taxon>
        <taxon>Polyphaga</taxon>
        <taxon>Cucujiformia</taxon>
        <taxon>Chrysomeloidea</taxon>
        <taxon>Chrysomelidae</taxon>
        <taxon>Bruchinae</taxon>
        <taxon>Bruchini</taxon>
        <taxon>Callosobruchus</taxon>
    </lineage>
</organism>
<dbReference type="GO" id="GO:0003677">
    <property type="term" value="F:DNA binding"/>
    <property type="evidence" value="ECO:0007669"/>
    <property type="project" value="InterPro"/>
</dbReference>
<protein>
    <recommendedName>
        <fullName evidence="10">BED-type domain-containing protein</fullName>
    </recommendedName>
</protein>
<feature type="compositionally biased region" description="Polar residues" evidence="9">
    <location>
        <begin position="48"/>
        <end position="58"/>
    </location>
</feature>
<dbReference type="GO" id="GO:0008270">
    <property type="term" value="F:zinc ion binding"/>
    <property type="evidence" value="ECO:0007669"/>
    <property type="project" value="UniProtKB-KW"/>
</dbReference>
<evidence type="ECO:0000256" key="1">
    <source>
        <dbReference type="ARBA" id="ARBA00004123"/>
    </source>
</evidence>
<evidence type="ECO:0000256" key="8">
    <source>
        <dbReference type="PROSITE-ProRule" id="PRU00027"/>
    </source>
</evidence>
<keyword evidence="7" id="KW-0539">Nucleus</keyword>
<dbReference type="PROSITE" id="PS50808">
    <property type="entry name" value="ZF_BED"/>
    <property type="match status" value="1"/>
</dbReference>
<dbReference type="Proteomes" id="UP000410492">
    <property type="component" value="Unassembled WGS sequence"/>
</dbReference>
<feature type="region of interest" description="Disordered" evidence="9">
    <location>
        <begin position="32"/>
        <end position="58"/>
    </location>
</feature>
<dbReference type="PANTHER" id="PTHR46481:SF10">
    <property type="entry name" value="ZINC FINGER BED DOMAIN-CONTAINING PROTEIN 39"/>
    <property type="match status" value="1"/>
</dbReference>
<feature type="domain" description="BED-type" evidence="10">
    <location>
        <begin position="1"/>
        <end position="51"/>
    </location>
</feature>
<evidence type="ECO:0000256" key="6">
    <source>
        <dbReference type="ARBA" id="ARBA00023163"/>
    </source>
</evidence>